<proteinExistence type="predicted"/>
<keyword evidence="1 5" id="KW-0489">Methyltransferase</keyword>
<dbReference type="Gene3D" id="1.10.10.10">
    <property type="entry name" value="Winged helix-like DNA-binding domain superfamily/Winged helix DNA-binding domain"/>
    <property type="match status" value="1"/>
</dbReference>
<dbReference type="Gene3D" id="3.40.50.150">
    <property type="entry name" value="Vaccinia Virus protein VP39"/>
    <property type="match status" value="1"/>
</dbReference>
<dbReference type="GO" id="GO:0008171">
    <property type="term" value="F:O-methyltransferase activity"/>
    <property type="evidence" value="ECO:0007669"/>
    <property type="project" value="InterPro"/>
</dbReference>
<dbReference type="GO" id="GO:0032259">
    <property type="term" value="P:methylation"/>
    <property type="evidence" value="ECO:0007669"/>
    <property type="project" value="UniProtKB-KW"/>
</dbReference>
<evidence type="ECO:0000256" key="3">
    <source>
        <dbReference type="ARBA" id="ARBA00022691"/>
    </source>
</evidence>
<accession>A0A3N4HPZ2</accession>
<dbReference type="OrthoDB" id="1606438at2759"/>
<dbReference type="Proteomes" id="UP000275078">
    <property type="component" value="Unassembled WGS sequence"/>
</dbReference>
<keyword evidence="2 5" id="KW-0808">Transferase</keyword>
<feature type="domain" description="O-methyltransferase C-terminal" evidence="4">
    <location>
        <begin position="215"/>
        <end position="414"/>
    </location>
</feature>
<name>A0A3N4HPZ2_ASCIM</name>
<organism evidence="5 6">
    <name type="scientific">Ascobolus immersus RN42</name>
    <dbReference type="NCBI Taxonomy" id="1160509"/>
    <lineage>
        <taxon>Eukaryota</taxon>
        <taxon>Fungi</taxon>
        <taxon>Dikarya</taxon>
        <taxon>Ascomycota</taxon>
        <taxon>Pezizomycotina</taxon>
        <taxon>Pezizomycetes</taxon>
        <taxon>Pezizales</taxon>
        <taxon>Ascobolaceae</taxon>
        <taxon>Ascobolus</taxon>
    </lineage>
</organism>
<gene>
    <name evidence="5" type="ORF">BJ508DRAFT_417890</name>
</gene>
<dbReference type="InterPro" id="IPR029063">
    <property type="entry name" value="SAM-dependent_MTases_sf"/>
</dbReference>
<keyword evidence="3" id="KW-0949">S-adenosyl-L-methionine</keyword>
<reference evidence="5 6" key="1">
    <citation type="journal article" date="2018" name="Nat. Ecol. Evol.">
        <title>Pezizomycetes genomes reveal the molecular basis of ectomycorrhizal truffle lifestyle.</title>
        <authorList>
            <person name="Murat C."/>
            <person name="Payen T."/>
            <person name="Noel B."/>
            <person name="Kuo A."/>
            <person name="Morin E."/>
            <person name="Chen J."/>
            <person name="Kohler A."/>
            <person name="Krizsan K."/>
            <person name="Balestrini R."/>
            <person name="Da Silva C."/>
            <person name="Montanini B."/>
            <person name="Hainaut M."/>
            <person name="Levati E."/>
            <person name="Barry K.W."/>
            <person name="Belfiori B."/>
            <person name="Cichocki N."/>
            <person name="Clum A."/>
            <person name="Dockter R.B."/>
            <person name="Fauchery L."/>
            <person name="Guy J."/>
            <person name="Iotti M."/>
            <person name="Le Tacon F."/>
            <person name="Lindquist E.A."/>
            <person name="Lipzen A."/>
            <person name="Malagnac F."/>
            <person name="Mello A."/>
            <person name="Molinier V."/>
            <person name="Miyauchi S."/>
            <person name="Poulain J."/>
            <person name="Riccioni C."/>
            <person name="Rubini A."/>
            <person name="Sitrit Y."/>
            <person name="Splivallo R."/>
            <person name="Traeger S."/>
            <person name="Wang M."/>
            <person name="Zifcakova L."/>
            <person name="Wipf D."/>
            <person name="Zambonelli A."/>
            <person name="Paolocci F."/>
            <person name="Nowrousian M."/>
            <person name="Ottonello S."/>
            <person name="Baldrian P."/>
            <person name="Spatafora J.W."/>
            <person name="Henrissat B."/>
            <person name="Nagy L.G."/>
            <person name="Aury J.M."/>
            <person name="Wincker P."/>
            <person name="Grigoriev I.V."/>
            <person name="Bonfante P."/>
            <person name="Martin F.M."/>
        </authorList>
    </citation>
    <scope>NUCLEOTIDE SEQUENCE [LARGE SCALE GENOMIC DNA]</scope>
    <source>
        <strain evidence="5 6">RN42</strain>
    </source>
</reference>
<keyword evidence="6" id="KW-1185">Reference proteome</keyword>
<evidence type="ECO:0000259" key="4">
    <source>
        <dbReference type="Pfam" id="PF00891"/>
    </source>
</evidence>
<dbReference type="InterPro" id="IPR016461">
    <property type="entry name" value="COMT-like"/>
</dbReference>
<evidence type="ECO:0000256" key="1">
    <source>
        <dbReference type="ARBA" id="ARBA00022603"/>
    </source>
</evidence>
<protein>
    <submittedName>
        <fullName evidence="5">S-adenosyl-L-methionine-dependent methyltransferase</fullName>
    </submittedName>
</protein>
<dbReference type="PANTHER" id="PTHR43712:SF5">
    <property type="entry name" value="O-METHYLTRANSFERASE ASQN-RELATED"/>
    <property type="match status" value="1"/>
</dbReference>
<dbReference type="InterPro" id="IPR036388">
    <property type="entry name" value="WH-like_DNA-bd_sf"/>
</dbReference>
<dbReference type="SUPFAM" id="SSF53335">
    <property type="entry name" value="S-adenosyl-L-methionine-dependent methyltransferases"/>
    <property type="match status" value="1"/>
</dbReference>
<dbReference type="PROSITE" id="PS51683">
    <property type="entry name" value="SAM_OMT_II"/>
    <property type="match status" value="1"/>
</dbReference>
<dbReference type="InterPro" id="IPR001077">
    <property type="entry name" value="COMT_C"/>
</dbReference>
<sequence>MVAPTSIPQPVSAPSLEQETLQSLSKTVQSSVDIITKYLAANNLPEPTFGDLNSPTLPLVPEIQLAKTKLIEATHALEALTQTHRWDYCWKPMSNFLETVAVKVVATDFDVPNAMELNEELSIKEICKRVKCDDEYKLLSCMRTTAQSFIFKETKPEHFVHTIYSVAFRDRKIASYGGVAGEDTYSAAAQFTQSMKQHPNSSRTEEAPFALANCPGKSYFQFLGEHPERLHRFGMAMEGTSLAAYELLKTLYPWNELGNGRLVDVGGGVGHVSLAIHSANPSLAITVQDLAPTIAQAKETFTSPKGADITLEAHDFFEPQTREADTYFFRHVIHDFSDELSVKIIKNIVPQLKPWKEGRSRSEGSRIIVAEMILTPGARAPTDRHTVYMNMVMLSLLNAKERDYAEFQALFRKADPRFKTKLWGGEGIQGNKIVEAWIEEEE</sequence>
<dbReference type="EMBL" id="ML119755">
    <property type="protein sequence ID" value="RPA75885.1"/>
    <property type="molecule type" value="Genomic_DNA"/>
</dbReference>
<dbReference type="STRING" id="1160509.A0A3N4HPZ2"/>
<dbReference type="PANTHER" id="PTHR43712">
    <property type="entry name" value="PUTATIVE (AFU_ORTHOLOGUE AFUA_4G14580)-RELATED"/>
    <property type="match status" value="1"/>
</dbReference>
<evidence type="ECO:0000313" key="6">
    <source>
        <dbReference type="Proteomes" id="UP000275078"/>
    </source>
</evidence>
<dbReference type="Pfam" id="PF00891">
    <property type="entry name" value="Methyltransf_2"/>
    <property type="match status" value="1"/>
</dbReference>
<evidence type="ECO:0000313" key="5">
    <source>
        <dbReference type="EMBL" id="RPA75885.1"/>
    </source>
</evidence>
<evidence type="ECO:0000256" key="2">
    <source>
        <dbReference type="ARBA" id="ARBA00022679"/>
    </source>
</evidence>
<dbReference type="AlphaFoldDB" id="A0A3N4HPZ2"/>